<gene>
    <name evidence="2" type="ORF">DICPUDRAFT_158804</name>
</gene>
<evidence type="ECO:0000259" key="1">
    <source>
        <dbReference type="Pfam" id="PF00899"/>
    </source>
</evidence>
<protein>
    <recommendedName>
        <fullName evidence="1">THIF-type NAD/FAD binding fold domain-containing protein</fullName>
    </recommendedName>
</protein>
<dbReference type="GO" id="GO:0031510">
    <property type="term" value="C:SUMO activating enzyme complex"/>
    <property type="evidence" value="ECO:0000318"/>
    <property type="project" value="GO_Central"/>
</dbReference>
<organism evidence="2 3">
    <name type="scientific">Dictyostelium purpureum</name>
    <name type="common">Slime mold</name>
    <dbReference type="NCBI Taxonomy" id="5786"/>
    <lineage>
        <taxon>Eukaryota</taxon>
        <taxon>Amoebozoa</taxon>
        <taxon>Evosea</taxon>
        <taxon>Eumycetozoa</taxon>
        <taxon>Dictyostelia</taxon>
        <taxon>Dictyosteliales</taxon>
        <taxon>Dictyosteliaceae</taxon>
        <taxon>Dictyostelium</taxon>
    </lineage>
</organism>
<dbReference type="InParanoid" id="F1A2J1"/>
<dbReference type="RefSeq" id="XP_003293887.1">
    <property type="nucleotide sequence ID" value="XM_003293839.1"/>
</dbReference>
<dbReference type="InterPro" id="IPR035985">
    <property type="entry name" value="Ubiquitin-activating_enz"/>
</dbReference>
<dbReference type="PANTHER" id="PTHR10953">
    <property type="entry name" value="UBIQUITIN-ACTIVATING ENZYME E1"/>
    <property type="match status" value="1"/>
</dbReference>
<dbReference type="AlphaFoldDB" id="F1A2J1"/>
<dbReference type="EMBL" id="GL871414">
    <property type="protein sequence ID" value="EGC29585.1"/>
    <property type="molecule type" value="Genomic_DNA"/>
</dbReference>
<accession>F1A2J1</accession>
<feature type="domain" description="THIF-type NAD/FAD binding fold" evidence="1">
    <location>
        <begin position="20"/>
        <end position="312"/>
    </location>
</feature>
<dbReference type="FunCoup" id="F1A2J1">
    <property type="interactions" value="990"/>
</dbReference>
<evidence type="ECO:0000313" key="3">
    <source>
        <dbReference type="Proteomes" id="UP000001064"/>
    </source>
</evidence>
<dbReference type="Gene3D" id="3.40.50.720">
    <property type="entry name" value="NAD(P)-binding Rossmann-like Domain"/>
    <property type="match status" value="1"/>
</dbReference>
<dbReference type="Proteomes" id="UP000001064">
    <property type="component" value="Unassembled WGS sequence"/>
</dbReference>
<dbReference type="VEuPathDB" id="AmoebaDB:DICPUDRAFT_158804"/>
<dbReference type="PANTHER" id="PTHR10953:SF162">
    <property type="entry name" value="SUMO-ACTIVATING ENZYME SUBUNIT 1"/>
    <property type="match status" value="1"/>
</dbReference>
<dbReference type="KEGG" id="dpp:DICPUDRAFT_158804"/>
<dbReference type="GO" id="GO:0005737">
    <property type="term" value="C:cytoplasm"/>
    <property type="evidence" value="ECO:0000318"/>
    <property type="project" value="GO_Central"/>
</dbReference>
<reference evidence="3" key="1">
    <citation type="journal article" date="2011" name="Genome Biol.">
        <title>Comparative genomics of the social amoebae Dictyostelium discoideum and Dictyostelium purpureum.</title>
        <authorList>
            <consortium name="US DOE Joint Genome Institute (JGI-PGF)"/>
            <person name="Sucgang R."/>
            <person name="Kuo A."/>
            <person name="Tian X."/>
            <person name="Salerno W."/>
            <person name="Parikh A."/>
            <person name="Feasley C.L."/>
            <person name="Dalin E."/>
            <person name="Tu H."/>
            <person name="Huang E."/>
            <person name="Barry K."/>
            <person name="Lindquist E."/>
            <person name="Shapiro H."/>
            <person name="Bruce D."/>
            <person name="Schmutz J."/>
            <person name="Salamov A."/>
            <person name="Fey P."/>
            <person name="Gaudet P."/>
            <person name="Anjard C."/>
            <person name="Babu M.M."/>
            <person name="Basu S."/>
            <person name="Bushmanova Y."/>
            <person name="van der Wel H."/>
            <person name="Katoh-Kurasawa M."/>
            <person name="Dinh C."/>
            <person name="Coutinho P.M."/>
            <person name="Saito T."/>
            <person name="Elias M."/>
            <person name="Schaap P."/>
            <person name="Kay R.R."/>
            <person name="Henrissat B."/>
            <person name="Eichinger L."/>
            <person name="Rivero F."/>
            <person name="Putnam N.H."/>
            <person name="West C.M."/>
            <person name="Loomis W.F."/>
            <person name="Chisholm R.L."/>
            <person name="Shaulsky G."/>
            <person name="Strassmann J.E."/>
            <person name="Queller D.C."/>
            <person name="Kuspa A."/>
            <person name="Grigoriev I.V."/>
        </authorList>
    </citation>
    <scope>NUCLEOTIDE SEQUENCE [LARGE SCALE GENOMIC DNA]</scope>
    <source>
        <strain evidence="3">QSDP1</strain>
    </source>
</reference>
<dbReference type="Pfam" id="PF00899">
    <property type="entry name" value="ThiF"/>
    <property type="match status" value="1"/>
</dbReference>
<dbReference type="FunFam" id="3.40.50.720:FF:001495">
    <property type="entry name" value="SUMO-activating enzyme subunit 1"/>
    <property type="match status" value="1"/>
</dbReference>
<keyword evidence="3" id="KW-1185">Reference proteome</keyword>
<name>F1A2J1_DICPU</name>
<dbReference type="InterPro" id="IPR000594">
    <property type="entry name" value="ThiF_NAD_FAD-bd"/>
</dbReference>
<dbReference type="eggNOG" id="KOG2014">
    <property type="taxonomic scope" value="Eukaryota"/>
</dbReference>
<dbReference type="STRING" id="5786.F1A2J1"/>
<dbReference type="InterPro" id="IPR045886">
    <property type="entry name" value="ThiF/MoeB/HesA"/>
</dbReference>
<dbReference type="OMA" id="EFFGQFD"/>
<sequence>MDTAVAAASTKLTEKEAQIYDRGIRLWGVDAQTKLRQSKVLFIGINSLMSEIIKNVVLVGVDKVELVEDALATYDKLACNLFLSEDSIGKTVVSEAIQKINSLNPLVTVDSTDKEFETMTDDFVKGYDLVVLSHTNFSNAYIVNNLCKKNNIPFILTGTFGLHGFIFEDLNEFTYQKRDESKEGSLIETHKLSYKTISESLKGGVWNKRVDPHFLVLFLLAKFEEKHNRVPDVLQNIDTEELTSNLNEVIKQHTLKQSEIDKIFKITKDTLRTLNAEVPTTCSVLGGIAGIEVIRILSRNGTPINNWLFLDVEKGTGNVEIL</sequence>
<dbReference type="OrthoDB" id="1708823at2759"/>
<evidence type="ECO:0000313" key="2">
    <source>
        <dbReference type="EMBL" id="EGC29585.1"/>
    </source>
</evidence>
<dbReference type="GeneID" id="10505201"/>
<dbReference type="GO" id="GO:0019948">
    <property type="term" value="F:SUMO activating enzyme activity"/>
    <property type="evidence" value="ECO:0000318"/>
    <property type="project" value="GO_Central"/>
</dbReference>
<proteinExistence type="predicted"/>
<dbReference type="SUPFAM" id="SSF69572">
    <property type="entry name" value="Activating enzymes of the ubiquitin-like proteins"/>
    <property type="match status" value="1"/>
</dbReference>
<dbReference type="GO" id="GO:0016925">
    <property type="term" value="P:protein sumoylation"/>
    <property type="evidence" value="ECO:0000318"/>
    <property type="project" value="GO_Central"/>
</dbReference>